<protein>
    <submittedName>
        <fullName evidence="4">Transporter</fullName>
    </submittedName>
</protein>
<comment type="caution">
    <text evidence="4">The sequence shown here is derived from an EMBL/GenBank/DDBJ whole genome shotgun (WGS) entry which is preliminary data.</text>
</comment>
<accession>A0A099LTH6</accession>
<dbReference type="GO" id="GO:0003677">
    <property type="term" value="F:DNA binding"/>
    <property type="evidence" value="ECO:0007669"/>
    <property type="project" value="UniProtKB-KW"/>
</dbReference>
<evidence type="ECO:0000256" key="1">
    <source>
        <dbReference type="ARBA" id="ARBA00023125"/>
    </source>
</evidence>
<dbReference type="Gene3D" id="3.40.190.10">
    <property type="entry name" value="Periplasmic binding protein-like II"/>
    <property type="match status" value="1"/>
</dbReference>
<dbReference type="EMBL" id="JMCG01000001">
    <property type="protein sequence ID" value="KGK11563.1"/>
    <property type="molecule type" value="Genomic_DNA"/>
</dbReference>
<dbReference type="Pfam" id="PF12793">
    <property type="entry name" value="SgrR_N"/>
    <property type="match status" value="1"/>
</dbReference>
<dbReference type="Pfam" id="PF00496">
    <property type="entry name" value="SBP_bac_5"/>
    <property type="match status" value="1"/>
</dbReference>
<gene>
    <name evidence="4" type="ORF">EA26_09675</name>
</gene>
<proteinExistence type="predicted"/>
<keyword evidence="1" id="KW-0238">DNA-binding</keyword>
<dbReference type="GeneID" id="43683452"/>
<sequence length="582" mass="66120">MSELNLLRYYVRLQPMGVGVAVKTTLQEVADLLFTTPRHARSLLTQMQQAGWLQWQPKSGRNQRSQLMLNIELASLKEQLATTRIRAGKYEKALAILDQDQNAFGRLLKNTSGASLRAGRLHIQLTYKRPFEQILPHHLQRSSERFLIRQLYCCLLSCDKDGQLHPELAHHWRSEDDDRKWTFYLRPGLTFHNGAAIDASTIVSLFAKLSSLDLYRKELAHLDNIVDQSPLKVVFTLKQSDRGFAGLIAGVRYAIQPVSQVNATQSPLVIGSGPFELVEHSEVQFKLRAFENYFACRAITDQVTIWLIDEQTAARKQIETNQPEASHEPCNHYVNSRKSAQESHPQQQSRVEDGCLLLMYNQTGRNAFSPAQRRYLSGLLTPQRVQSEIAKMNGSFGSVTAHNLLPQWQAVVRPKAEKVKLPKQIDLAIYNYKVLSHCARAIQSLLAEQGCRVTIQTYSYRGLDQKAREGELSEALILTNISLDDNRHASAFCNLFSNPILHACIGETASEWLDQQLIALRAEVPLVDYLDKLEPIASALINEYWISPLFHHLQTLRFHGVLQDVALTNWGWPDIRNVWAAE</sequence>
<dbReference type="SUPFAM" id="SSF53850">
    <property type="entry name" value="Periplasmic binding protein-like II"/>
    <property type="match status" value="1"/>
</dbReference>
<feature type="domain" description="Transcriptional regulator SgrR N-terminal HTH" evidence="3">
    <location>
        <begin position="6"/>
        <end position="119"/>
    </location>
</feature>
<dbReference type="InterPro" id="IPR039424">
    <property type="entry name" value="SBP_5"/>
</dbReference>
<feature type="domain" description="Solute-binding protein family 5" evidence="2">
    <location>
        <begin position="164"/>
        <end position="342"/>
    </location>
</feature>
<dbReference type="PANTHER" id="PTHR30290">
    <property type="entry name" value="PERIPLASMIC BINDING COMPONENT OF ABC TRANSPORTER"/>
    <property type="match status" value="1"/>
</dbReference>
<dbReference type="AlphaFoldDB" id="A0A099LTH6"/>
<dbReference type="InterPro" id="IPR000914">
    <property type="entry name" value="SBP_5_dom"/>
</dbReference>
<evidence type="ECO:0000259" key="2">
    <source>
        <dbReference type="Pfam" id="PF00496"/>
    </source>
</evidence>
<dbReference type="STRING" id="29495.EA26_09675"/>
<dbReference type="GO" id="GO:1904680">
    <property type="term" value="F:peptide transmembrane transporter activity"/>
    <property type="evidence" value="ECO:0007669"/>
    <property type="project" value="TreeGrafter"/>
</dbReference>
<dbReference type="PANTHER" id="PTHR30290:SF72">
    <property type="entry name" value="HTH-TYPE TRANSCRIPTIONAL REGULATOR SGRR"/>
    <property type="match status" value="1"/>
</dbReference>
<evidence type="ECO:0000313" key="4">
    <source>
        <dbReference type="EMBL" id="KGK11563.1"/>
    </source>
</evidence>
<evidence type="ECO:0000313" key="5">
    <source>
        <dbReference type="Proteomes" id="UP000029994"/>
    </source>
</evidence>
<reference evidence="4 5" key="1">
    <citation type="submission" date="2014-04" db="EMBL/GenBank/DDBJ databases">
        <title>Genome sequencing of Vibrio navarrensis strains.</title>
        <authorList>
            <person name="Gladney L.M."/>
            <person name="Katz L.S."/>
            <person name="Marino-Ramirez L."/>
            <person name="Jordan I.K."/>
        </authorList>
    </citation>
    <scope>NUCLEOTIDE SEQUENCE [LARGE SCALE GENOMIC DNA]</scope>
    <source>
        <strain evidence="4 5">ATCC 51183</strain>
    </source>
</reference>
<dbReference type="RefSeq" id="WP_039427076.1">
    <property type="nucleotide sequence ID" value="NZ_CP061844.1"/>
</dbReference>
<organism evidence="4 5">
    <name type="scientific">Vibrio navarrensis</name>
    <dbReference type="NCBI Taxonomy" id="29495"/>
    <lineage>
        <taxon>Bacteria</taxon>
        <taxon>Pseudomonadati</taxon>
        <taxon>Pseudomonadota</taxon>
        <taxon>Gammaproteobacteria</taxon>
        <taxon>Vibrionales</taxon>
        <taxon>Vibrionaceae</taxon>
        <taxon>Vibrio</taxon>
    </lineage>
</organism>
<dbReference type="eggNOG" id="COG4533">
    <property type="taxonomic scope" value="Bacteria"/>
</dbReference>
<name>A0A099LTH6_9VIBR</name>
<dbReference type="CDD" id="cd08507">
    <property type="entry name" value="PBP2_SgrR_like"/>
    <property type="match status" value="1"/>
</dbReference>
<dbReference type="Proteomes" id="UP000029994">
    <property type="component" value="Unassembled WGS sequence"/>
</dbReference>
<dbReference type="GO" id="GO:0015833">
    <property type="term" value="P:peptide transport"/>
    <property type="evidence" value="ECO:0007669"/>
    <property type="project" value="TreeGrafter"/>
</dbReference>
<dbReference type="InterPro" id="IPR025370">
    <property type="entry name" value="SgrR_HTH_N"/>
</dbReference>
<keyword evidence="5" id="KW-1185">Reference proteome</keyword>
<evidence type="ECO:0000259" key="3">
    <source>
        <dbReference type="Pfam" id="PF12793"/>
    </source>
</evidence>